<protein>
    <recommendedName>
        <fullName evidence="3">Trimethylamine corrinoid protein 2</fullName>
    </recommendedName>
</protein>
<evidence type="ECO:0000313" key="1">
    <source>
        <dbReference type="EMBL" id="HIY97516.1"/>
    </source>
</evidence>
<reference evidence="1" key="1">
    <citation type="journal article" date="2021" name="PeerJ">
        <title>Extensive microbial diversity within the chicken gut microbiome revealed by metagenomics and culture.</title>
        <authorList>
            <person name="Gilroy R."/>
            <person name="Ravi A."/>
            <person name="Getino M."/>
            <person name="Pursley I."/>
            <person name="Horton D.L."/>
            <person name="Alikhan N.F."/>
            <person name="Baker D."/>
            <person name="Gharbi K."/>
            <person name="Hall N."/>
            <person name="Watson M."/>
            <person name="Adriaenssens E.M."/>
            <person name="Foster-Nyarko E."/>
            <person name="Jarju S."/>
            <person name="Secka A."/>
            <person name="Antonio M."/>
            <person name="Oren A."/>
            <person name="Chaudhuri R.R."/>
            <person name="La Ragione R."/>
            <person name="Hildebrand F."/>
            <person name="Pallen M.J."/>
        </authorList>
    </citation>
    <scope>NUCLEOTIDE SEQUENCE</scope>
    <source>
        <strain evidence="1">1345</strain>
    </source>
</reference>
<gene>
    <name evidence="1" type="ORF">H9729_07490</name>
</gene>
<sequence length="355" mass="40955">MYGIDNLNERKKACEAFWENRLGRPLICVTAPKAGGEIVEYDSSYVRRVREVKQKNYDSMLRDFDRLARNTFYGGESFPVYTCDFAPDQYASFYGGQIEGQEGQYTTWVHKIADTAEELDCRFKKDSPAFVELIDYIARAAEFANGNFLINMLDLHSNLDTLSALLGPENLCMELLDDPDAVERKLWEINASYAEVYEAVYRAGRMDTLGSIGWHPIWSKGRTAVVQCDFSCMISPEMARKYVIPSVEREAEYLDHCVYHYDGKQALGHFEDILAISAIDCVQWVPGDGEKRTLYWMDLLHRIQEVGKKVWIYDWTAEEILADKELIPDQTVFSLSLPSEDEAKRFLDAFFKKYR</sequence>
<dbReference type="Proteomes" id="UP000886750">
    <property type="component" value="Unassembled WGS sequence"/>
</dbReference>
<comment type="caution">
    <text evidence="1">The sequence shown here is derived from an EMBL/GenBank/DDBJ whole genome shotgun (WGS) entry which is preliminary data.</text>
</comment>
<evidence type="ECO:0000313" key="2">
    <source>
        <dbReference type="Proteomes" id="UP000886750"/>
    </source>
</evidence>
<reference evidence="1" key="2">
    <citation type="submission" date="2021-04" db="EMBL/GenBank/DDBJ databases">
        <authorList>
            <person name="Gilroy R."/>
        </authorList>
    </citation>
    <scope>NUCLEOTIDE SEQUENCE</scope>
    <source>
        <strain evidence="1">1345</strain>
    </source>
</reference>
<name>A0A9D2CT93_9FIRM</name>
<dbReference type="EMBL" id="DXCQ01000067">
    <property type="protein sequence ID" value="HIY97516.1"/>
    <property type="molecule type" value="Genomic_DNA"/>
</dbReference>
<evidence type="ECO:0008006" key="3">
    <source>
        <dbReference type="Google" id="ProtNLM"/>
    </source>
</evidence>
<dbReference type="SUPFAM" id="SSF51726">
    <property type="entry name" value="UROD/MetE-like"/>
    <property type="match status" value="1"/>
</dbReference>
<dbReference type="InterPro" id="IPR038071">
    <property type="entry name" value="UROD/MetE-like_sf"/>
</dbReference>
<organism evidence="1 2">
    <name type="scientific">Candidatus Borkfalkia excrementigallinarum</name>
    <dbReference type="NCBI Taxonomy" id="2838506"/>
    <lineage>
        <taxon>Bacteria</taxon>
        <taxon>Bacillati</taxon>
        <taxon>Bacillota</taxon>
        <taxon>Clostridia</taxon>
        <taxon>Christensenellales</taxon>
        <taxon>Christensenellaceae</taxon>
        <taxon>Candidatus Borkfalkia</taxon>
    </lineage>
</organism>
<proteinExistence type="predicted"/>
<accession>A0A9D2CT93</accession>
<dbReference type="Gene3D" id="3.20.20.210">
    <property type="match status" value="1"/>
</dbReference>
<dbReference type="AlphaFoldDB" id="A0A9D2CT93"/>